<comment type="caution">
    <text evidence="2">The sequence shown here is derived from an EMBL/GenBank/DDBJ whole genome shotgun (WGS) entry which is preliminary data.</text>
</comment>
<dbReference type="Pfam" id="PF01636">
    <property type="entry name" value="APH"/>
    <property type="match status" value="1"/>
</dbReference>
<sequence length="660" mass="74778">MASLSDEEKDTLLFKVHQVLSETPYACSSLVQLTNGTTNFVFRGELAKPIFDEATGNTTSTVIVKHSLEHAALNKNLAIDASRALYEASMLDALNNLSSEISCIKAPRLHLFIQETNILVLEDFPATIDLKCLFVSPNANGILTLPLAVSIGYDIGSWLRSFHDWSMSSRSRLKYMGDNHPMRNLKYAITYDAYLKVLENHFPDLLESYRPLLEQVRNAATKEFEKISNDQDEDQSWGLIHGDFWTGNILVSYDLSSPDMQLPNSVKLSVIDWEFAQFGHRVYDIGQMIGDIYERGHFNEAEGAIPAIEGFIKGYGGLDNYDFAFRVAIHAGVHLIGWYTRRAPTAPLGFPLERVTDAMRKGRDWILKGWLKDREYFKSTPLALLFKDEEVQTSHKVHLNIIKLHAIFAMASMSRIDTPELLGSDSSARSIMLDVLPVELRLKIYEFAYTDLISELSDNLFGVFSLYDFLYDYTRSSLESHVGKTGLTALLYTCRKVHDEALEVLYGQAEFVLNIMGDDDINDEERTEFRFSERSRLLEFTKSLKVNLEPLSDATNARFVNRINRFLEMINYGANVRSLKIRITGPNLRDPESLNQILLALSELRTTGSRIDGYLGEVTEELLSTDSLDLFLDKINGINMGRGQHALEPNHYDGEDDDGY</sequence>
<accession>A0A553HL95</accession>
<dbReference type="InterPro" id="IPR011009">
    <property type="entry name" value="Kinase-like_dom_sf"/>
</dbReference>
<gene>
    <name evidence="2" type="ORF">FHL15_010403</name>
</gene>
<proteinExistence type="predicted"/>
<evidence type="ECO:0000313" key="3">
    <source>
        <dbReference type="Proteomes" id="UP000319160"/>
    </source>
</evidence>
<dbReference type="InterPro" id="IPR002575">
    <property type="entry name" value="Aminoglycoside_PTrfase"/>
</dbReference>
<dbReference type="Gene3D" id="3.30.200.20">
    <property type="entry name" value="Phosphorylase Kinase, domain 1"/>
    <property type="match status" value="1"/>
</dbReference>
<evidence type="ECO:0000259" key="1">
    <source>
        <dbReference type="Pfam" id="PF01636"/>
    </source>
</evidence>
<dbReference type="STRING" id="2512241.A0A553HL95"/>
<dbReference type="SUPFAM" id="SSF56112">
    <property type="entry name" value="Protein kinase-like (PK-like)"/>
    <property type="match status" value="1"/>
</dbReference>
<dbReference type="Proteomes" id="UP000319160">
    <property type="component" value="Unassembled WGS sequence"/>
</dbReference>
<dbReference type="OrthoDB" id="25129at2759"/>
<keyword evidence="3" id="KW-1185">Reference proteome</keyword>
<dbReference type="AlphaFoldDB" id="A0A553HL95"/>
<feature type="domain" description="Aminoglycoside phosphotransferase" evidence="1">
    <location>
        <begin position="146"/>
        <end position="296"/>
    </location>
</feature>
<evidence type="ECO:0000313" key="2">
    <source>
        <dbReference type="EMBL" id="TRX88731.1"/>
    </source>
</evidence>
<protein>
    <recommendedName>
        <fullName evidence="1">Aminoglycoside phosphotransferase domain-containing protein</fullName>
    </recommendedName>
</protein>
<dbReference type="EMBL" id="VFLP01000081">
    <property type="protein sequence ID" value="TRX88731.1"/>
    <property type="molecule type" value="Genomic_DNA"/>
</dbReference>
<organism evidence="2 3">
    <name type="scientific">Xylaria flabelliformis</name>
    <dbReference type="NCBI Taxonomy" id="2512241"/>
    <lineage>
        <taxon>Eukaryota</taxon>
        <taxon>Fungi</taxon>
        <taxon>Dikarya</taxon>
        <taxon>Ascomycota</taxon>
        <taxon>Pezizomycotina</taxon>
        <taxon>Sordariomycetes</taxon>
        <taxon>Xylariomycetidae</taxon>
        <taxon>Xylariales</taxon>
        <taxon>Xylariaceae</taxon>
        <taxon>Xylaria</taxon>
    </lineage>
</organism>
<reference evidence="3" key="1">
    <citation type="submission" date="2019-06" db="EMBL/GenBank/DDBJ databases">
        <title>Draft genome sequence of the griseofulvin-producing fungus Xylaria cubensis strain G536.</title>
        <authorList>
            <person name="Mead M.E."/>
            <person name="Raja H.A."/>
            <person name="Steenwyk J.L."/>
            <person name="Knowles S.L."/>
            <person name="Oberlies N.H."/>
            <person name="Rokas A."/>
        </authorList>
    </citation>
    <scope>NUCLEOTIDE SEQUENCE [LARGE SCALE GENOMIC DNA]</scope>
    <source>
        <strain evidence="3">G536</strain>
    </source>
</reference>
<dbReference type="Gene3D" id="3.90.1200.10">
    <property type="match status" value="1"/>
</dbReference>
<name>A0A553HL95_9PEZI</name>